<reference evidence="1" key="1">
    <citation type="submission" date="2014-09" db="EMBL/GenBank/DDBJ databases">
        <authorList>
            <person name="Magalhaes I.L.F."/>
            <person name="Oliveira U."/>
            <person name="Santos F.R."/>
            <person name="Vidigal T.H.D.A."/>
            <person name="Brescovit A.D."/>
            <person name="Santos A.J."/>
        </authorList>
    </citation>
    <scope>NUCLEOTIDE SEQUENCE</scope>
    <source>
        <tissue evidence="1">Shoot tissue taken approximately 20 cm above the soil surface</tissue>
    </source>
</reference>
<sequence length="21" mass="2574">MLDYERQYTTPWIKVMKAVNS</sequence>
<accession>A0A0A8ZSQ6</accession>
<dbReference type="EMBL" id="GBRH01258095">
    <property type="protein sequence ID" value="JAD39800.1"/>
    <property type="molecule type" value="Transcribed_RNA"/>
</dbReference>
<name>A0A0A8ZSQ6_ARUDO</name>
<evidence type="ECO:0000313" key="1">
    <source>
        <dbReference type="EMBL" id="JAD39800.1"/>
    </source>
</evidence>
<organism evidence="1">
    <name type="scientific">Arundo donax</name>
    <name type="common">Giant reed</name>
    <name type="synonym">Donax arundinaceus</name>
    <dbReference type="NCBI Taxonomy" id="35708"/>
    <lineage>
        <taxon>Eukaryota</taxon>
        <taxon>Viridiplantae</taxon>
        <taxon>Streptophyta</taxon>
        <taxon>Embryophyta</taxon>
        <taxon>Tracheophyta</taxon>
        <taxon>Spermatophyta</taxon>
        <taxon>Magnoliopsida</taxon>
        <taxon>Liliopsida</taxon>
        <taxon>Poales</taxon>
        <taxon>Poaceae</taxon>
        <taxon>PACMAD clade</taxon>
        <taxon>Arundinoideae</taxon>
        <taxon>Arundineae</taxon>
        <taxon>Arundo</taxon>
    </lineage>
</organism>
<protein>
    <submittedName>
        <fullName evidence="1">Uncharacterized protein</fullName>
    </submittedName>
</protein>
<dbReference type="AlphaFoldDB" id="A0A0A8ZSQ6"/>
<reference evidence="1" key="2">
    <citation type="journal article" date="2015" name="Data Brief">
        <title>Shoot transcriptome of the giant reed, Arundo donax.</title>
        <authorList>
            <person name="Barrero R.A."/>
            <person name="Guerrero F.D."/>
            <person name="Moolhuijzen P."/>
            <person name="Goolsby J.A."/>
            <person name="Tidwell J."/>
            <person name="Bellgard S.E."/>
            <person name="Bellgard M.I."/>
        </authorList>
    </citation>
    <scope>NUCLEOTIDE SEQUENCE</scope>
    <source>
        <tissue evidence="1">Shoot tissue taken approximately 20 cm above the soil surface</tissue>
    </source>
</reference>
<proteinExistence type="predicted"/>